<protein>
    <recommendedName>
        <fullName evidence="2">VOC domain-containing protein</fullName>
    </recommendedName>
</protein>
<reference evidence="3" key="1">
    <citation type="journal article" date="2021" name="Gut Microbes">
        <title>A synthetic consortium of 100 gut commensals modulates the composition and function in a colon model of the microbiome of elderly subjects.</title>
        <authorList>
            <person name="Perez M."/>
            <person name="Ntemiri A."/>
            <person name="Tan H."/>
            <person name="Harris H.M.B."/>
            <person name="Roager H.M."/>
            <person name="Ribiere C."/>
            <person name="O'Toole P.W."/>
        </authorList>
    </citation>
    <scope>NUCLEOTIDE SEQUENCE</scope>
    <source>
        <strain evidence="3">MCC335</strain>
    </source>
</reference>
<dbReference type="AlphaFoldDB" id="A0AA41FI31"/>
<dbReference type="PANTHER" id="PTHR36113">
    <property type="entry name" value="LYASE, PUTATIVE-RELATED-RELATED"/>
    <property type="match status" value="1"/>
</dbReference>
<name>A0AA41FI31_9FIRM</name>
<keyword evidence="1" id="KW-0479">Metal-binding</keyword>
<dbReference type="GO" id="GO:0046872">
    <property type="term" value="F:metal ion binding"/>
    <property type="evidence" value="ECO:0007669"/>
    <property type="project" value="UniProtKB-KW"/>
</dbReference>
<dbReference type="Proteomes" id="UP000708338">
    <property type="component" value="Unassembled WGS sequence"/>
</dbReference>
<organism evidence="3 4">
    <name type="scientific">Enterocloster citroniae</name>
    <dbReference type="NCBI Taxonomy" id="358743"/>
    <lineage>
        <taxon>Bacteria</taxon>
        <taxon>Bacillati</taxon>
        <taxon>Bacillota</taxon>
        <taxon>Clostridia</taxon>
        <taxon>Lachnospirales</taxon>
        <taxon>Lachnospiraceae</taxon>
        <taxon>Enterocloster</taxon>
    </lineage>
</organism>
<dbReference type="InterPro" id="IPR037523">
    <property type="entry name" value="VOC_core"/>
</dbReference>
<gene>
    <name evidence="3" type="ORF">GPL26_21155</name>
</gene>
<evidence type="ECO:0000313" key="3">
    <source>
        <dbReference type="EMBL" id="MBT9812131.1"/>
    </source>
</evidence>
<dbReference type="PROSITE" id="PS51819">
    <property type="entry name" value="VOC"/>
    <property type="match status" value="1"/>
</dbReference>
<evidence type="ECO:0000313" key="4">
    <source>
        <dbReference type="Proteomes" id="UP000708338"/>
    </source>
</evidence>
<dbReference type="Gene3D" id="3.10.180.10">
    <property type="entry name" value="2,3-Dihydroxybiphenyl 1,2-Dioxygenase, domain 1"/>
    <property type="match status" value="1"/>
</dbReference>
<dbReference type="EMBL" id="WQPS01000043">
    <property type="protein sequence ID" value="MBT9812131.1"/>
    <property type="molecule type" value="Genomic_DNA"/>
</dbReference>
<evidence type="ECO:0000256" key="1">
    <source>
        <dbReference type="ARBA" id="ARBA00022723"/>
    </source>
</evidence>
<dbReference type="Pfam" id="PF00903">
    <property type="entry name" value="Glyoxalase"/>
    <property type="match status" value="1"/>
</dbReference>
<dbReference type="PANTHER" id="PTHR36113:SF6">
    <property type="entry name" value="FOSFOMYCIN RESISTANCE PROTEIN FOSX"/>
    <property type="match status" value="1"/>
</dbReference>
<sequence>MNVKMDHIVISSGNPEQMKDFYIKYLGAVADSEGTVLCFKGGFRIKLMPRGPMSGSRSLPNSSGVQTLVSLAFRLGSRKRVNILTSRLVLEGHEVICEPHLSGSSHYSSSVYDPEGNIVELIA</sequence>
<dbReference type="InterPro" id="IPR051332">
    <property type="entry name" value="Fosfomycin_Res_Enzymes"/>
</dbReference>
<dbReference type="InterPro" id="IPR029068">
    <property type="entry name" value="Glyas_Bleomycin-R_OHBP_Dase"/>
</dbReference>
<accession>A0AA41FI31</accession>
<dbReference type="SUPFAM" id="SSF54593">
    <property type="entry name" value="Glyoxalase/Bleomycin resistance protein/Dihydroxybiphenyl dioxygenase"/>
    <property type="match status" value="1"/>
</dbReference>
<evidence type="ECO:0000259" key="2">
    <source>
        <dbReference type="PROSITE" id="PS51819"/>
    </source>
</evidence>
<feature type="domain" description="VOC" evidence="2">
    <location>
        <begin position="4"/>
        <end position="123"/>
    </location>
</feature>
<proteinExistence type="predicted"/>
<dbReference type="InterPro" id="IPR004360">
    <property type="entry name" value="Glyas_Fos-R_dOase_dom"/>
</dbReference>
<comment type="caution">
    <text evidence="3">The sequence shown here is derived from an EMBL/GenBank/DDBJ whole genome shotgun (WGS) entry which is preliminary data.</text>
</comment>